<dbReference type="EMBL" id="VSRR010034632">
    <property type="protein sequence ID" value="MPC72375.1"/>
    <property type="molecule type" value="Genomic_DNA"/>
</dbReference>
<sequence length="59" mass="6832">MKKTVTIFLQLKSVSLTMTKTQTDNTNKTITTIREKNDDKNETLMVLLMRRLKKMATGK</sequence>
<keyword evidence="2" id="KW-1185">Reference proteome</keyword>
<protein>
    <submittedName>
        <fullName evidence="1">Uncharacterized protein</fullName>
    </submittedName>
</protein>
<dbReference type="AlphaFoldDB" id="A0A5B7HRM1"/>
<name>A0A5B7HRM1_PORTR</name>
<evidence type="ECO:0000313" key="1">
    <source>
        <dbReference type="EMBL" id="MPC72375.1"/>
    </source>
</evidence>
<organism evidence="1 2">
    <name type="scientific">Portunus trituberculatus</name>
    <name type="common">Swimming crab</name>
    <name type="synonym">Neptunus trituberculatus</name>
    <dbReference type="NCBI Taxonomy" id="210409"/>
    <lineage>
        <taxon>Eukaryota</taxon>
        <taxon>Metazoa</taxon>
        <taxon>Ecdysozoa</taxon>
        <taxon>Arthropoda</taxon>
        <taxon>Crustacea</taxon>
        <taxon>Multicrustacea</taxon>
        <taxon>Malacostraca</taxon>
        <taxon>Eumalacostraca</taxon>
        <taxon>Eucarida</taxon>
        <taxon>Decapoda</taxon>
        <taxon>Pleocyemata</taxon>
        <taxon>Brachyura</taxon>
        <taxon>Eubrachyura</taxon>
        <taxon>Portunoidea</taxon>
        <taxon>Portunidae</taxon>
        <taxon>Portuninae</taxon>
        <taxon>Portunus</taxon>
    </lineage>
</organism>
<gene>
    <name evidence="1" type="ORF">E2C01_066679</name>
</gene>
<reference evidence="1 2" key="1">
    <citation type="submission" date="2019-05" db="EMBL/GenBank/DDBJ databases">
        <title>Another draft genome of Portunus trituberculatus and its Hox gene families provides insights of decapod evolution.</title>
        <authorList>
            <person name="Jeong J.-H."/>
            <person name="Song I."/>
            <person name="Kim S."/>
            <person name="Choi T."/>
            <person name="Kim D."/>
            <person name="Ryu S."/>
            <person name="Kim W."/>
        </authorList>
    </citation>
    <scope>NUCLEOTIDE SEQUENCE [LARGE SCALE GENOMIC DNA]</scope>
    <source>
        <tissue evidence="1">Muscle</tissue>
    </source>
</reference>
<proteinExistence type="predicted"/>
<accession>A0A5B7HRM1</accession>
<evidence type="ECO:0000313" key="2">
    <source>
        <dbReference type="Proteomes" id="UP000324222"/>
    </source>
</evidence>
<dbReference type="Proteomes" id="UP000324222">
    <property type="component" value="Unassembled WGS sequence"/>
</dbReference>
<comment type="caution">
    <text evidence="1">The sequence shown here is derived from an EMBL/GenBank/DDBJ whole genome shotgun (WGS) entry which is preliminary data.</text>
</comment>